<dbReference type="GO" id="GO:0000139">
    <property type="term" value="C:Golgi membrane"/>
    <property type="evidence" value="ECO:0007669"/>
    <property type="project" value="InterPro"/>
</dbReference>
<reference evidence="7" key="1">
    <citation type="submission" date="2018-11" db="EMBL/GenBank/DDBJ databases">
        <authorList>
            <consortium name="Pathogen Informatics"/>
        </authorList>
    </citation>
    <scope>NUCLEOTIDE SEQUENCE [LARGE SCALE GENOMIC DNA]</scope>
</reference>
<name>A0A3P7USY6_HELPZ</name>
<evidence type="ECO:0000313" key="7">
    <source>
        <dbReference type="EMBL" id="VDO26324.1"/>
    </source>
</evidence>
<organism evidence="7">
    <name type="scientific">Heligmosomoides polygyrus</name>
    <name type="common">Parasitic roundworm</name>
    <dbReference type="NCBI Taxonomy" id="6339"/>
    <lineage>
        <taxon>Eukaryota</taxon>
        <taxon>Metazoa</taxon>
        <taxon>Ecdysozoa</taxon>
        <taxon>Nematoda</taxon>
        <taxon>Chromadorea</taxon>
        <taxon>Rhabditida</taxon>
        <taxon>Rhabditina</taxon>
        <taxon>Rhabditomorpha</taxon>
        <taxon>Strongyloidea</taxon>
        <taxon>Heligmosomidae</taxon>
        <taxon>Heligmosomoides</taxon>
    </lineage>
</organism>
<dbReference type="AlphaFoldDB" id="A0A3P7USY6"/>
<comment type="subcellular location">
    <subcellularLocation>
        <location evidence="1">Endoplasmic reticulum membrane</location>
        <topology evidence="1">Multi-pass membrane protein</topology>
    </subcellularLocation>
</comment>
<dbReference type="Gene3D" id="2.130.10.10">
    <property type="entry name" value="YVTN repeat-like/Quinoprotein amine dehydrogenase"/>
    <property type="match status" value="1"/>
</dbReference>
<dbReference type="SUPFAM" id="SSF50978">
    <property type="entry name" value="WD40 repeat-like"/>
    <property type="match status" value="1"/>
</dbReference>
<keyword evidence="4" id="KW-1133">Transmembrane helix</keyword>
<evidence type="ECO:0000256" key="2">
    <source>
        <dbReference type="ARBA" id="ARBA00022692"/>
    </source>
</evidence>
<dbReference type="EMBL" id="UZAH01004139">
    <property type="protein sequence ID" value="VDO26324.1"/>
    <property type="molecule type" value="Genomic_DNA"/>
</dbReference>
<dbReference type="GO" id="GO:0045540">
    <property type="term" value="P:regulation of cholesterol biosynthetic process"/>
    <property type="evidence" value="ECO:0007669"/>
    <property type="project" value="TreeGrafter"/>
</dbReference>
<evidence type="ECO:0000256" key="4">
    <source>
        <dbReference type="ARBA" id="ARBA00022989"/>
    </source>
</evidence>
<dbReference type="GO" id="GO:0032933">
    <property type="term" value="P:SREBP signaling pathway"/>
    <property type="evidence" value="ECO:0007669"/>
    <property type="project" value="InterPro"/>
</dbReference>
<accession>A0A3P7USY6</accession>
<dbReference type="PANTHER" id="PTHR46378">
    <property type="entry name" value="STEROL REGULATORY ELEMENT-BINDING PROTEIN CLEAVAGE-ACTIVATING PROTEIN"/>
    <property type="match status" value="1"/>
</dbReference>
<dbReference type="OrthoDB" id="60477at2759"/>
<dbReference type="GO" id="GO:0005789">
    <property type="term" value="C:endoplasmic reticulum membrane"/>
    <property type="evidence" value="ECO:0007669"/>
    <property type="project" value="UniProtKB-SubCell"/>
</dbReference>
<dbReference type="InterPro" id="IPR030225">
    <property type="entry name" value="SCAP"/>
</dbReference>
<sequence length="241" mass="26999">MSNSLRWVAHSILPCPSLLISKTVRRSILKAQNTAEYIEAVAVMKPVHRCTTISSSTLREGDSVRDYYTPEVLQRHLRRRHFLEKWMRLFHAVCRQYIAVCGCADGSLEVACLERNKLIGVYHQSRIGIVHVLFVGSRVVLARLDGSPTRVTSIALLNVIRAHQKPISHLSSSSLTVVSASYDHTLKLFDLRTCQLQSMLTKGALVRNMPDDQLWPRCGSGVKGPVIESSLFAGGNRRRLP</sequence>
<dbReference type="GO" id="GO:0032934">
    <property type="term" value="F:sterol binding"/>
    <property type="evidence" value="ECO:0007669"/>
    <property type="project" value="InterPro"/>
</dbReference>
<dbReference type="GO" id="GO:0032936">
    <property type="term" value="C:SREBP-SCAP complex"/>
    <property type="evidence" value="ECO:0007669"/>
    <property type="project" value="TreeGrafter"/>
</dbReference>
<keyword evidence="6" id="KW-0325">Glycoprotein</keyword>
<keyword evidence="2" id="KW-0812">Transmembrane</keyword>
<evidence type="ECO:0000256" key="1">
    <source>
        <dbReference type="ARBA" id="ARBA00004477"/>
    </source>
</evidence>
<keyword evidence="5" id="KW-0472">Membrane</keyword>
<keyword evidence="3" id="KW-0256">Endoplasmic reticulum</keyword>
<evidence type="ECO:0000256" key="3">
    <source>
        <dbReference type="ARBA" id="ARBA00022824"/>
    </source>
</evidence>
<evidence type="ECO:0000256" key="6">
    <source>
        <dbReference type="ARBA" id="ARBA00023180"/>
    </source>
</evidence>
<proteinExistence type="predicted"/>
<evidence type="ECO:0000256" key="5">
    <source>
        <dbReference type="ARBA" id="ARBA00023136"/>
    </source>
</evidence>
<evidence type="ECO:0008006" key="8">
    <source>
        <dbReference type="Google" id="ProtNLM"/>
    </source>
</evidence>
<dbReference type="PANTHER" id="PTHR46378:SF1">
    <property type="entry name" value="STEROL REGULATORY ELEMENT-BINDING PROTEIN CLEAVAGE-ACTIVATING PROTEIN"/>
    <property type="match status" value="1"/>
</dbReference>
<protein>
    <recommendedName>
        <fullName evidence="8">WD_REPEATS_REGION domain-containing protein</fullName>
    </recommendedName>
</protein>
<dbReference type="InterPro" id="IPR036322">
    <property type="entry name" value="WD40_repeat_dom_sf"/>
</dbReference>
<dbReference type="InterPro" id="IPR015943">
    <property type="entry name" value="WD40/YVTN_repeat-like_dom_sf"/>
</dbReference>
<gene>
    <name evidence="7" type="ORF">HPBE_LOCUS2573</name>
</gene>